<organism evidence="2 3">
    <name type="scientific">Asparagus officinalis</name>
    <name type="common">Garden asparagus</name>
    <dbReference type="NCBI Taxonomy" id="4686"/>
    <lineage>
        <taxon>Eukaryota</taxon>
        <taxon>Viridiplantae</taxon>
        <taxon>Streptophyta</taxon>
        <taxon>Embryophyta</taxon>
        <taxon>Tracheophyta</taxon>
        <taxon>Spermatophyta</taxon>
        <taxon>Magnoliopsida</taxon>
        <taxon>Liliopsida</taxon>
        <taxon>Asparagales</taxon>
        <taxon>Asparagaceae</taxon>
        <taxon>Asparagoideae</taxon>
        <taxon>Asparagus</taxon>
    </lineage>
</organism>
<keyword evidence="1" id="KW-0472">Membrane</keyword>
<evidence type="ECO:0000313" key="3">
    <source>
        <dbReference type="Proteomes" id="UP000243459"/>
    </source>
</evidence>
<accession>A0A5P1FG31</accession>
<dbReference type="AlphaFoldDB" id="A0A5P1FG31"/>
<proteinExistence type="predicted"/>
<keyword evidence="3" id="KW-1185">Reference proteome</keyword>
<feature type="transmembrane region" description="Helical" evidence="1">
    <location>
        <begin position="34"/>
        <end position="53"/>
    </location>
</feature>
<protein>
    <submittedName>
        <fullName evidence="2">Uncharacterized protein</fullName>
    </submittedName>
</protein>
<name>A0A5P1FG31_ASPOF</name>
<evidence type="ECO:0000256" key="1">
    <source>
        <dbReference type="SAM" id="Phobius"/>
    </source>
</evidence>
<dbReference type="Proteomes" id="UP000243459">
    <property type="component" value="Chromosome 3"/>
</dbReference>
<dbReference type="Gramene" id="ONK76673">
    <property type="protein sequence ID" value="ONK76673"/>
    <property type="gene ID" value="A4U43_C03F30840"/>
</dbReference>
<keyword evidence="1" id="KW-1133">Transmembrane helix</keyword>
<gene>
    <name evidence="2" type="ORF">A4U43_C03F30840</name>
</gene>
<sequence>MYRSRSRSPAVAAFHQKPYHCTLQLLECLDLPSYLGFGVLVFVGGLSFGLWWLQSQATESRSQRWSVAAEIAGAIAQELHDKEEAGEEDEAE</sequence>
<reference evidence="3" key="1">
    <citation type="journal article" date="2017" name="Nat. Commun.">
        <title>The asparagus genome sheds light on the origin and evolution of a young Y chromosome.</title>
        <authorList>
            <person name="Harkess A."/>
            <person name="Zhou J."/>
            <person name="Xu C."/>
            <person name="Bowers J.E."/>
            <person name="Van der Hulst R."/>
            <person name="Ayyampalayam S."/>
            <person name="Mercati F."/>
            <person name="Riccardi P."/>
            <person name="McKain M.R."/>
            <person name="Kakrana A."/>
            <person name="Tang H."/>
            <person name="Ray J."/>
            <person name="Groenendijk J."/>
            <person name="Arikit S."/>
            <person name="Mathioni S.M."/>
            <person name="Nakano M."/>
            <person name="Shan H."/>
            <person name="Telgmann-Rauber A."/>
            <person name="Kanno A."/>
            <person name="Yue Z."/>
            <person name="Chen H."/>
            <person name="Li W."/>
            <person name="Chen Y."/>
            <person name="Xu X."/>
            <person name="Zhang Y."/>
            <person name="Luo S."/>
            <person name="Chen H."/>
            <person name="Gao J."/>
            <person name="Mao Z."/>
            <person name="Pires J.C."/>
            <person name="Luo M."/>
            <person name="Kudrna D."/>
            <person name="Wing R.A."/>
            <person name="Meyers B.C."/>
            <person name="Yi K."/>
            <person name="Kong H."/>
            <person name="Lavrijsen P."/>
            <person name="Sunseri F."/>
            <person name="Falavigna A."/>
            <person name="Ye Y."/>
            <person name="Leebens-Mack J.H."/>
            <person name="Chen G."/>
        </authorList>
    </citation>
    <scope>NUCLEOTIDE SEQUENCE [LARGE SCALE GENOMIC DNA]</scope>
    <source>
        <strain evidence="3">cv. DH0086</strain>
    </source>
</reference>
<dbReference type="EMBL" id="CM007383">
    <property type="protein sequence ID" value="ONK76673.1"/>
    <property type="molecule type" value="Genomic_DNA"/>
</dbReference>
<evidence type="ECO:0000313" key="2">
    <source>
        <dbReference type="EMBL" id="ONK76673.1"/>
    </source>
</evidence>
<keyword evidence="1" id="KW-0812">Transmembrane</keyword>